<feature type="transmembrane region" description="Helical" evidence="1">
    <location>
        <begin position="20"/>
        <end position="37"/>
    </location>
</feature>
<protein>
    <submittedName>
        <fullName evidence="2">Uncharacterized protein</fullName>
    </submittedName>
</protein>
<evidence type="ECO:0000256" key="1">
    <source>
        <dbReference type="SAM" id="Phobius"/>
    </source>
</evidence>
<organism evidence="2">
    <name type="scientific">Rhizophora mucronata</name>
    <name type="common">Asiatic mangrove</name>
    <dbReference type="NCBI Taxonomy" id="61149"/>
    <lineage>
        <taxon>Eukaryota</taxon>
        <taxon>Viridiplantae</taxon>
        <taxon>Streptophyta</taxon>
        <taxon>Embryophyta</taxon>
        <taxon>Tracheophyta</taxon>
        <taxon>Spermatophyta</taxon>
        <taxon>Magnoliopsida</taxon>
        <taxon>eudicotyledons</taxon>
        <taxon>Gunneridae</taxon>
        <taxon>Pentapetalae</taxon>
        <taxon>rosids</taxon>
        <taxon>fabids</taxon>
        <taxon>Malpighiales</taxon>
        <taxon>Rhizophoraceae</taxon>
        <taxon>Rhizophora</taxon>
    </lineage>
</organism>
<dbReference type="EMBL" id="GGEC01072800">
    <property type="protein sequence ID" value="MBX53284.1"/>
    <property type="molecule type" value="Transcribed_RNA"/>
</dbReference>
<reference evidence="2" key="1">
    <citation type="submission" date="2018-02" db="EMBL/GenBank/DDBJ databases">
        <title>Rhizophora mucronata_Transcriptome.</title>
        <authorList>
            <person name="Meera S.P."/>
            <person name="Sreeshan A."/>
            <person name="Augustine A."/>
        </authorList>
    </citation>
    <scope>NUCLEOTIDE SEQUENCE</scope>
    <source>
        <tissue evidence="2">Leaf</tissue>
    </source>
</reference>
<keyword evidence="1" id="KW-0812">Transmembrane</keyword>
<name>A0A2P2PEW8_RHIMU</name>
<keyword evidence="1" id="KW-0472">Membrane</keyword>
<dbReference type="AlphaFoldDB" id="A0A2P2PEW8"/>
<keyword evidence="1" id="KW-1133">Transmembrane helix</keyword>
<evidence type="ECO:0000313" key="2">
    <source>
        <dbReference type="EMBL" id="MBX53284.1"/>
    </source>
</evidence>
<proteinExistence type="predicted"/>
<sequence length="43" mass="5279">MSIVSCHILQIKKIKKEEKYLRCVDIWWCIILINHFFGQKKIM</sequence>
<accession>A0A2P2PEW8</accession>